<keyword evidence="2" id="KW-1185">Reference proteome</keyword>
<comment type="caution">
    <text evidence="1">The sequence shown here is derived from an EMBL/GenBank/DDBJ whole genome shotgun (WGS) entry which is preliminary data.</text>
</comment>
<dbReference type="Proteomes" id="UP001060085">
    <property type="component" value="Linkage Group LG08"/>
</dbReference>
<dbReference type="EMBL" id="CM044708">
    <property type="protein sequence ID" value="KAI5649774.1"/>
    <property type="molecule type" value="Genomic_DNA"/>
</dbReference>
<proteinExistence type="predicted"/>
<reference evidence="2" key="1">
    <citation type="journal article" date="2023" name="Nat. Plants">
        <title>Single-cell RNA sequencing provides a high-resolution roadmap for understanding the multicellular compartmentation of specialized metabolism.</title>
        <authorList>
            <person name="Sun S."/>
            <person name="Shen X."/>
            <person name="Li Y."/>
            <person name="Li Y."/>
            <person name="Wang S."/>
            <person name="Li R."/>
            <person name="Zhang H."/>
            <person name="Shen G."/>
            <person name="Guo B."/>
            <person name="Wei J."/>
            <person name="Xu J."/>
            <person name="St-Pierre B."/>
            <person name="Chen S."/>
            <person name="Sun C."/>
        </authorList>
    </citation>
    <scope>NUCLEOTIDE SEQUENCE [LARGE SCALE GENOMIC DNA]</scope>
</reference>
<evidence type="ECO:0000313" key="1">
    <source>
        <dbReference type="EMBL" id="KAI5649774.1"/>
    </source>
</evidence>
<name>A0ACB9ZQ00_CATRO</name>
<sequence>MAAGGGSSSPTRKVMVVVDTNRESAAALQYALSYALLENDQLILLYIDNPNSWKNPFGAIFKKQTSTSSHSSSSAASLSFPALEDSGGGGGSGGGVGGGGGEQADIVEAMKKACKIAQPNLEIIVERVEIVDGKDKASVILSESTKHGIELLVIGQKRSFSNAILGPKRGGSLRGLDTAEYLIENCKCTCVAVQKKGQDAGYLLNTKTHRNFWLLA</sequence>
<protein>
    <submittedName>
        <fullName evidence="1">Uncharacterized protein</fullName>
    </submittedName>
</protein>
<gene>
    <name evidence="1" type="ORF">M9H77_35779</name>
</gene>
<organism evidence="1 2">
    <name type="scientific">Catharanthus roseus</name>
    <name type="common">Madagascar periwinkle</name>
    <name type="synonym">Vinca rosea</name>
    <dbReference type="NCBI Taxonomy" id="4058"/>
    <lineage>
        <taxon>Eukaryota</taxon>
        <taxon>Viridiplantae</taxon>
        <taxon>Streptophyta</taxon>
        <taxon>Embryophyta</taxon>
        <taxon>Tracheophyta</taxon>
        <taxon>Spermatophyta</taxon>
        <taxon>Magnoliopsida</taxon>
        <taxon>eudicotyledons</taxon>
        <taxon>Gunneridae</taxon>
        <taxon>Pentapetalae</taxon>
        <taxon>asterids</taxon>
        <taxon>lamiids</taxon>
        <taxon>Gentianales</taxon>
        <taxon>Apocynaceae</taxon>
        <taxon>Rauvolfioideae</taxon>
        <taxon>Vinceae</taxon>
        <taxon>Catharanthinae</taxon>
        <taxon>Catharanthus</taxon>
    </lineage>
</organism>
<accession>A0ACB9ZQ00</accession>
<evidence type="ECO:0000313" key="2">
    <source>
        <dbReference type="Proteomes" id="UP001060085"/>
    </source>
</evidence>